<reference evidence="2" key="1">
    <citation type="submission" date="2021-04" db="EMBL/GenBank/DDBJ databases">
        <title>Genomic sequence of Actinosynnema pretiosum subsp. pretiosum ATCC 31280 (C-14919).</title>
        <authorList>
            <person name="Bai L."/>
            <person name="Wang X."/>
            <person name="Xiao Y."/>
        </authorList>
    </citation>
    <scope>NUCLEOTIDE SEQUENCE</scope>
    <source>
        <strain evidence="2">ATCC 31280</strain>
    </source>
</reference>
<dbReference type="Gene3D" id="3.40.190.10">
    <property type="entry name" value="Periplasmic binding protein-like II"/>
    <property type="match status" value="1"/>
</dbReference>
<sequence length="559" mass="59320">MRAVSGVRRGFDLTRRGFDSTRQGFRRQGFRRQVAVGLVLVALAGCTAEQAAPEGEPSLRGVPTTLRVLAGSELADMAPVLEEAERATGVKVEFTFTGTLDGAQKVAEGKADGAHDAVWFSSTKYLRSLPEARGRLGAEVQVMSSPVVLGLRQSAARELGWADGNVTWGGIAEAAGAGRFTFAMTDPAASNTGFSALVAVATALDGSGRALDTGAIERVAGPVSGLFTGHRITAGSSDWLADAFMKRAKGEDAGGPVDGLITYEASLSSLNSGGELPEPLVPLYPSDGVVSADYPLAVLSGADERARDAHRRLADHLVRAEVQREIVAKTGRRPAVAGLDLPAGARSGLVEIPFPDSRAVVGALLDAYYDELRRPSRTVYVLDVSGSMEGDRMAQLKRALSRLTGSDESLTGQYCRFRSREEVVLLPFNQAPLAPQEFSVDVGAPRETLERIRGAVEGLVAGGDTAVYDSLERAYGVVGSSPERFTSVVLMTDGENRVGRTFAEYREFARGKAVPVFPIVFGEASRAEMGEIAEITGGAVWDANSESLERAFCQIRGYQ</sequence>
<gene>
    <name evidence="2" type="ORF">KCV87_07605</name>
</gene>
<dbReference type="PANTHER" id="PTHR30632:SF0">
    <property type="entry name" value="SULFATE-BINDING PROTEIN"/>
    <property type="match status" value="1"/>
</dbReference>
<dbReference type="AlphaFoldDB" id="A0AA45R5G4"/>
<evidence type="ECO:0000313" key="3">
    <source>
        <dbReference type="Proteomes" id="UP000677152"/>
    </source>
</evidence>
<accession>A0AA45R5G4</accession>
<dbReference type="GO" id="GO:0015689">
    <property type="term" value="P:molybdate ion transport"/>
    <property type="evidence" value="ECO:0007669"/>
    <property type="project" value="TreeGrafter"/>
</dbReference>
<dbReference type="InterPro" id="IPR050682">
    <property type="entry name" value="ModA/WtpA"/>
</dbReference>
<organism evidence="2 3">
    <name type="scientific">Actinosynnema pretiosum subsp. pretiosum</name>
    <dbReference type="NCBI Taxonomy" id="103721"/>
    <lineage>
        <taxon>Bacteria</taxon>
        <taxon>Bacillati</taxon>
        <taxon>Actinomycetota</taxon>
        <taxon>Actinomycetes</taxon>
        <taxon>Pseudonocardiales</taxon>
        <taxon>Pseudonocardiaceae</taxon>
        <taxon>Actinosynnema</taxon>
    </lineage>
</organism>
<dbReference type="GO" id="GO:0030973">
    <property type="term" value="F:molybdate ion binding"/>
    <property type="evidence" value="ECO:0007669"/>
    <property type="project" value="TreeGrafter"/>
</dbReference>
<dbReference type="EMBL" id="CP073249">
    <property type="protein sequence ID" value="QUF05927.1"/>
    <property type="molecule type" value="Genomic_DNA"/>
</dbReference>
<dbReference type="Pfam" id="PF00092">
    <property type="entry name" value="VWA"/>
    <property type="match status" value="1"/>
</dbReference>
<dbReference type="Pfam" id="PF13531">
    <property type="entry name" value="SBP_bac_11"/>
    <property type="match status" value="1"/>
</dbReference>
<dbReference type="Gene3D" id="3.40.50.410">
    <property type="entry name" value="von Willebrand factor, type A domain"/>
    <property type="match status" value="1"/>
</dbReference>
<dbReference type="InterPro" id="IPR002035">
    <property type="entry name" value="VWF_A"/>
</dbReference>
<dbReference type="PROSITE" id="PS50234">
    <property type="entry name" value="VWFA"/>
    <property type="match status" value="1"/>
</dbReference>
<evidence type="ECO:0000313" key="2">
    <source>
        <dbReference type="EMBL" id="QUF05927.1"/>
    </source>
</evidence>
<proteinExistence type="predicted"/>
<dbReference type="SMART" id="SM00327">
    <property type="entry name" value="VWA"/>
    <property type="match status" value="1"/>
</dbReference>
<dbReference type="SUPFAM" id="SSF53850">
    <property type="entry name" value="Periplasmic binding protein-like II"/>
    <property type="match status" value="1"/>
</dbReference>
<name>A0AA45R5G4_9PSEU</name>
<evidence type="ECO:0000259" key="1">
    <source>
        <dbReference type="PROSITE" id="PS50234"/>
    </source>
</evidence>
<protein>
    <submittedName>
        <fullName evidence="2">Substrate-binding domain-containing protein</fullName>
    </submittedName>
</protein>
<dbReference type="SUPFAM" id="SSF53300">
    <property type="entry name" value="vWA-like"/>
    <property type="match status" value="1"/>
</dbReference>
<dbReference type="Proteomes" id="UP000677152">
    <property type="component" value="Chromosome"/>
</dbReference>
<dbReference type="InterPro" id="IPR036465">
    <property type="entry name" value="vWFA_dom_sf"/>
</dbReference>
<dbReference type="PANTHER" id="PTHR30632">
    <property type="entry name" value="MOLYBDATE-BINDING PERIPLASMIC PROTEIN"/>
    <property type="match status" value="1"/>
</dbReference>
<feature type="domain" description="VWFA" evidence="1">
    <location>
        <begin position="377"/>
        <end position="537"/>
    </location>
</feature>